<name>A0A3P6E0T8_BRAOL</name>
<reference evidence="2" key="1">
    <citation type="submission" date="2018-11" db="EMBL/GenBank/DDBJ databases">
        <authorList>
            <consortium name="Genoscope - CEA"/>
            <person name="William W."/>
        </authorList>
    </citation>
    <scope>NUCLEOTIDE SEQUENCE</scope>
</reference>
<organism evidence="2">
    <name type="scientific">Brassica oleracea</name>
    <name type="common">Wild cabbage</name>
    <dbReference type="NCBI Taxonomy" id="3712"/>
    <lineage>
        <taxon>Eukaryota</taxon>
        <taxon>Viridiplantae</taxon>
        <taxon>Streptophyta</taxon>
        <taxon>Embryophyta</taxon>
        <taxon>Tracheophyta</taxon>
        <taxon>Spermatophyta</taxon>
        <taxon>Magnoliopsida</taxon>
        <taxon>eudicotyledons</taxon>
        <taxon>Gunneridae</taxon>
        <taxon>Pentapetalae</taxon>
        <taxon>rosids</taxon>
        <taxon>malvids</taxon>
        <taxon>Brassicales</taxon>
        <taxon>Brassicaceae</taxon>
        <taxon>Brassiceae</taxon>
        <taxon>Brassica</taxon>
    </lineage>
</organism>
<dbReference type="Pfam" id="PF13966">
    <property type="entry name" value="zf-RVT"/>
    <property type="match status" value="1"/>
</dbReference>
<dbReference type="AlphaFoldDB" id="A0A3P6E0T8"/>
<sequence length="200" mass="23350">MFWVINTRQKHSWLVNKLLDSREIIFPWIRKRVHNGKPTFFWSSNWSPYGKLSDYLGTTSAMRFPVNARATLAELRENGGIPKHMFLVWLMVRNRCPTRDRILSWGLQTDPCCLLCNVADVSIVSLSVTLLGTFGKSWHQNVISHHFVNGLPYFPKLRAILQIRSKRLSYLYASRRHFTRFGQRGTIDCTMLISLHLTAW</sequence>
<evidence type="ECO:0000313" key="2">
    <source>
        <dbReference type="EMBL" id="VDD37703.1"/>
    </source>
</evidence>
<dbReference type="InterPro" id="IPR026960">
    <property type="entry name" value="RVT-Znf"/>
</dbReference>
<protein>
    <recommendedName>
        <fullName evidence="1">Reverse transcriptase zinc-binding domain-containing protein</fullName>
    </recommendedName>
</protein>
<dbReference type="EMBL" id="LR031876">
    <property type="protein sequence ID" value="VDD37703.1"/>
    <property type="molecule type" value="Genomic_DNA"/>
</dbReference>
<accession>A0A3P6E0T8</accession>
<feature type="domain" description="Reverse transcriptase zinc-binding" evidence="1">
    <location>
        <begin position="78"/>
        <end position="120"/>
    </location>
</feature>
<proteinExistence type="predicted"/>
<evidence type="ECO:0000259" key="1">
    <source>
        <dbReference type="Pfam" id="PF13966"/>
    </source>
</evidence>
<gene>
    <name evidence="2" type="ORF">BOLC7T43263H</name>
</gene>